<evidence type="ECO:0000256" key="1">
    <source>
        <dbReference type="ARBA" id="ARBA00004123"/>
    </source>
</evidence>
<organism evidence="11 12">
    <name type="scientific">Penstemon smallii</name>
    <dbReference type="NCBI Taxonomy" id="265156"/>
    <lineage>
        <taxon>Eukaryota</taxon>
        <taxon>Viridiplantae</taxon>
        <taxon>Streptophyta</taxon>
        <taxon>Embryophyta</taxon>
        <taxon>Tracheophyta</taxon>
        <taxon>Spermatophyta</taxon>
        <taxon>Magnoliopsida</taxon>
        <taxon>eudicotyledons</taxon>
        <taxon>Gunneridae</taxon>
        <taxon>Pentapetalae</taxon>
        <taxon>asterids</taxon>
        <taxon>lamiids</taxon>
        <taxon>Lamiales</taxon>
        <taxon>Plantaginaceae</taxon>
        <taxon>Cheloneae</taxon>
        <taxon>Penstemon</taxon>
    </lineage>
</organism>
<evidence type="ECO:0000256" key="5">
    <source>
        <dbReference type="ARBA" id="ARBA00023163"/>
    </source>
</evidence>
<feature type="region of interest" description="Disordered" evidence="8">
    <location>
        <begin position="616"/>
        <end position="681"/>
    </location>
</feature>
<dbReference type="Pfam" id="PF00439">
    <property type="entry name" value="Bromodomain"/>
    <property type="match status" value="1"/>
</dbReference>
<dbReference type="PRINTS" id="PR00503">
    <property type="entry name" value="BROMODOMAIN"/>
</dbReference>
<keyword evidence="6" id="KW-0539">Nucleus</keyword>
<feature type="compositionally biased region" description="Low complexity" evidence="8">
    <location>
        <begin position="498"/>
        <end position="517"/>
    </location>
</feature>
<dbReference type="InterPro" id="IPR037377">
    <property type="entry name" value="GTE_bromo"/>
</dbReference>
<evidence type="ECO:0000313" key="11">
    <source>
        <dbReference type="EMBL" id="KAL3818582.1"/>
    </source>
</evidence>
<dbReference type="Gene3D" id="1.20.920.10">
    <property type="entry name" value="Bromodomain-like"/>
    <property type="match status" value="1"/>
</dbReference>
<evidence type="ECO:0000313" key="12">
    <source>
        <dbReference type="Proteomes" id="UP001634393"/>
    </source>
</evidence>
<dbReference type="PANTHER" id="PTHR46136:SF33">
    <property type="entry name" value="TRANSCRIPTION FACTOR GTE10"/>
    <property type="match status" value="1"/>
</dbReference>
<dbReference type="Pfam" id="PF17035">
    <property type="entry name" value="BET"/>
    <property type="match status" value="1"/>
</dbReference>
<evidence type="ECO:0000259" key="9">
    <source>
        <dbReference type="PROSITE" id="PS50014"/>
    </source>
</evidence>
<dbReference type="EMBL" id="JBJXBP010000007">
    <property type="protein sequence ID" value="KAL3818582.1"/>
    <property type="molecule type" value="Genomic_DNA"/>
</dbReference>
<evidence type="ECO:0000256" key="4">
    <source>
        <dbReference type="ARBA" id="ARBA00023117"/>
    </source>
</evidence>
<comment type="caution">
    <text evidence="11">The sequence shown here is derived from an EMBL/GenBank/DDBJ whole genome shotgun (WGS) entry which is preliminary data.</text>
</comment>
<evidence type="ECO:0000256" key="8">
    <source>
        <dbReference type="SAM" id="MobiDB-lite"/>
    </source>
</evidence>
<feature type="compositionally biased region" description="Polar residues" evidence="8">
    <location>
        <begin position="584"/>
        <end position="596"/>
    </location>
</feature>
<dbReference type="SMART" id="SM00297">
    <property type="entry name" value="BROMO"/>
    <property type="match status" value="1"/>
</dbReference>
<feature type="region of interest" description="Disordered" evidence="8">
    <location>
        <begin position="169"/>
        <end position="202"/>
    </location>
</feature>
<gene>
    <name evidence="11" type="ORF">ACJIZ3_004487</name>
</gene>
<keyword evidence="4 7" id="KW-0103">Bromodomain</keyword>
<evidence type="ECO:0000256" key="7">
    <source>
        <dbReference type="PROSITE-ProRule" id="PRU00035"/>
    </source>
</evidence>
<evidence type="ECO:0000256" key="6">
    <source>
        <dbReference type="ARBA" id="ARBA00023242"/>
    </source>
</evidence>
<dbReference type="InterPro" id="IPR052442">
    <property type="entry name" value="Env_Response_Regulator"/>
</dbReference>
<dbReference type="InterPro" id="IPR038336">
    <property type="entry name" value="NET_sf"/>
</dbReference>
<reference evidence="11 12" key="1">
    <citation type="submission" date="2024-12" db="EMBL/GenBank/DDBJ databases">
        <title>The unique morphological basis and parallel evolutionary history of personate flowers in Penstemon.</title>
        <authorList>
            <person name="Depatie T.H."/>
            <person name="Wessinger C.A."/>
        </authorList>
    </citation>
    <scope>NUCLEOTIDE SEQUENCE [LARGE SCALE GENOMIC DNA]</scope>
    <source>
        <strain evidence="11">WTNN_2</strain>
        <tissue evidence="11">Leaf</tissue>
    </source>
</reference>
<dbReference type="SUPFAM" id="SSF47370">
    <property type="entry name" value="Bromodomain"/>
    <property type="match status" value="1"/>
</dbReference>
<sequence>MAPTIQIDYREQRESKKLSKVGLGDRMGKTRKVSKGHSTGFVPDYRHAVETMAETEGLGSSGRDHANLDVSEGYSAHKRKCKSLNVNGNDRFGVPMRFLPLSKMSHLERRDLEVRLKNELEQIRMFQRKIASFSLDPMVQPPATDTHSYQNGSRISVMESLPVSRNDVAQGKKKGHVGKNGPRTKGGAVVARRTESMKQDPAQDTSLVMLMKQCETLLTRMMAHQDAWIFNEPVDVVKHNIPDYFNVIKHPMDLGTVKRKLFLGQYSSPMGFAADVRLTFQNAMTFNPAGHDVYVMAQVLSKYFEMRWKPIEKKIPRIATEAMDSKSNVYIEPEIAYIPPSKKQKTNSVENKVKKEADKRVMSSLEKQRLSEELEASLAELPENIINFLKESTLNESQVSEDEIEIDIDILSDDTLFMLRKLLDDHLLEKRKSQTTVKPSEIEIHNESGFSNLSSQPRKENEAPDEDVDIDGDDPPPFSSSTPMEVDTSAAHRNGNCSSSSSESGSTSSDTDSESSSAGELDGAKSTVPGSTLNESVDSRAEHKENDIGDANTGGQTLADFSNDRADQNSHSNSTSIGPDCHQQGESAPPNSQVSPEINYRAALLRSRFADIIIKAQENSTEKGERPDPEKMKHEREELERRRREEKARLQAEAKAAEAARKKAEEEAAAETQRKREVEREEARLALQKMEKTVDIDENGQFMVDLEMLKAAAPDERLLQNFVEEASCNSPEFSQNGFGSFKFQANNNPLEQLGLYMKNDEEEEEEEIEPHSIFDASNDPEEGEID</sequence>
<keyword evidence="3" id="KW-0175">Coiled coil</keyword>
<keyword evidence="2" id="KW-0805">Transcription regulation</keyword>
<feature type="compositionally biased region" description="Basic and acidic residues" evidence="8">
    <location>
        <begin position="537"/>
        <end position="547"/>
    </location>
</feature>
<dbReference type="PROSITE" id="PS50014">
    <property type="entry name" value="BROMODOMAIN_2"/>
    <property type="match status" value="1"/>
</dbReference>
<feature type="region of interest" description="Disordered" evidence="8">
    <location>
        <begin position="758"/>
        <end position="786"/>
    </location>
</feature>
<dbReference type="Gene3D" id="1.20.1270.220">
    <property type="match status" value="1"/>
</dbReference>
<dbReference type="Proteomes" id="UP001634393">
    <property type="component" value="Unassembled WGS sequence"/>
</dbReference>
<feature type="compositionally biased region" description="Basic and acidic residues" evidence="8">
    <location>
        <begin position="620"/>
        <end position="681"/>
    </location>
</feature>
<protein>
    <submittedName>
        <fullName evidence="11">Uncharacterized protein</fullName>
    </submittedName>
</protein>
<evidence type="ECO:0000256" key="3">
    <source>
        <dbReference type="ARBA" id="ARBA00023054"/>
    </source>
</evidence>
<dbReference type="PANTHER" id="PTHR46136">
    <property type="entry name" value="TRANSCRIPTION FACTOR GTE8"/>
    <property type="match status" value="1"/>
</dbReference>
<feature type="compositionally biased region" description="Acidic residues" evidence="8">
    <location>
        <begin position="463"/>
        <end position="474"/>
    </location>
</feature>
<comment type="subcellular location">
    <subcellularLocation>
        <location evidence="1">Nucleus</location>
    </subcellularLocation>
</comment>
<dbReference type="AlphaFoldDB" id="A0ABD3S2A8"/>
<feature type="domain" description="Bromo" evidence="9">
    <location>
        <begin position="222"/>
        <end position="294"/>
    </location>
</feature>
<name>A0ABD3S2A8_9LAMI</name>
<proteinExistence type="predicted"/>
<evidence type="ECO:0000259" key="10">
    <source>
        <dbReference type="PROSITE" id="PS51525"/>
    </source>
</evidence>
<feature type="domain" description="NET" evidence="10">
    <location>
        <begin position="352"/>
        <end position="434"/>
    </location>
</feature>
<feature type="region of interest" description="Disordered" evidence="8">
    <location>
        <begin position="433"/>
        <end position="599"/>
    </location>
</feature>
<evidence type="ECO:0000256" key="2">
    <source>
        <dbReference type="ARBA" id="ARBA00023015"/>
    </source>
</evidence>
<dbReference type="InterPro" id="IPR001487">
    <property type="entry name" value="Bromodomain"/>
</dbReference>
<keyword evidence="12" id="KW-1185">Reference proteome</keyword>
<dbReference type="PROSITE" id="PS51525">
    <property type="entry name" value="NET"/>
    <property type="match status" value="1"/>
</dbReference>
<dbReference type="InterPro" id="IPR036427">
    <property type="entry name" value="Bromodomain-like_sf"/>
</dbReference>
<dbReference type="GO" id="GO:0005634">
    <property type="term" value="C:nucleus"/>
    <property type="evidence" value="ECO:0007669"/>
    <property type="project" value="UniProtKB-SubCell"/>
</dbReference>
<dbReference type="CDD" id="cd05506">
    <property type="entry name" value="Bromo_plant1"/>
    <property type="match status" value="1"/>
</dbReference>
<accession>A0ABD3S2A8</accession>
<dbReference type="InterPro" id="IPR027353">
    <property type="entry name" value="NET_dom"/>
</dbReference>
<keyword evidence="5" id="KW-0804">Transcription</keyword>